<dbReference type="InterPro" id="IPR050834">
    <property type="entry name" value="Glycosyltransf_2"/>
</dbReference>
<dbReference type="CDD" id="cd06420">
    <property type="entry name" value="GT2_Chondriotin_Pol_N"/>
    <property type="match status" value="1"/>
</dbReference>
<evidence type="ECO:0000256" key="1">
    <source>
        <dbReference type="ARBA" id="ARBA00022679"/>
    </source>
</evidence>
<dbReference type="Pfam" id="PF02709">
    <property type="entry name" value="Glyco_transf_7C"/>
    <property type="match status" value="1"/>
</dbReference>
<gene>
    <name evidence="4" type="ORF">EDC17_1002167</name>
</gene>
<dbReference type="EMBL" id="SMBZ01000002">
    <property type="protein sequence ID" value="TCV20454.1"/>
    <property type="molecule type" value="Genomic_DNA"/>
</dbReference>
<proteinExistence type="predicted"/>
<evidence type="ECO:0000313" key="5">
    <source>
        <dbReference type="Proteomes" id="UP000295197"/>
    </source>
</evidence>
<dbReference type="Pfam" id="PF00535">
    <property type="entry name" value="Glycos_transf_2"/>
    <property type="match status" value="1"/>
</dbReference>
<feature type="domain" description="Galactosyltransferase C-terminal" evidence="3">
    <location>
        <begin position="174"/>
        <end position="233"/>
    </location>
</feature>
<keyword evidence="5" id="KW-1185">Reference proteome</keyword>
<dbReference type="GO" id="GO:0016740">
    <property type="term" value="F:transferase activity"/>
    <property type="evidence" value="ECO:0007669"/>
    <property type="project" value="UniProtKB-KW"/>
</dbReference>
<keyword evidence="1 4" id="KW-0808">Transferase</keyword>
<comment type="caution">
    <text evidence="4">The sequence shown here is derived from an EMBL/GenBank/DDBJ whole genome shotgun (WGS) entry which is preliminary data.</text>
</comment>
<dbReference type="Gene3D" id="3.90.550.10">
    <property type="entry name" value="Spore Coat Polysaccharide Biosynthesis Protein SpsA, Chain A"/>
    <property type="match status" value="1"/>
</dbReference>
<dbReference type="AlphaFoldDB" id="A0A4R3W1J9"/>
<feature type="domain" description="Glycosyltransferase 2-like" evidence="2">
    <location>
        <begin position="5"/>
        <end position="157"/>
    </location>
</feature>
<dbReference type="InterPro" id="IPR027791">
    <property type="entry name" value="Galactosyl_T_C"/>
</dbReference>
<dbReference type="RefSeq" id="WP_132776287.1">
    <property type="nucleotide sequence ID" value="NZ_SMBZ01000002.1"/>
</dbReference>
<dbReference type="Proteomes" id="UP000295197">
    <property type="component" value="Unassembled WGS sequence"/>
</dbReference>
<sequence length="267" mass="30713">MKADLIITTYNRPDALACVLNSVKYQTTLPQQVIVADDGSGAETKNLIEKYQQQYPVPLIHSWQEDRGFRAAESRNLALSKVQSDYVIIIDGDIVLEKHFVEDHLQYAEEGYFIQGGRVLMTSTKTHEVLQEPSGQLLISMWDSKIESRWEKRLTAFRSTFLGKLFAKTLKNKNKIRSCNMSFFYKDIVAVNGFNNKIQGWGREDSEFAERLFNQGIKGKIIKFVAIGYHLFHPEEPKTSLARNDEILKNTIANDLRRCEDGLQRFL</sequence>
<dbReference type="InterPro" id="IPR029044">
    <property type="entry name" value="Nucleotide-diphossugar_trans"/>
</dbReference>
<evidence type="ECO:0000259" key="2">
    <source>
        <dbReference type="Pfam" id="PF00535"/>
    </source>
</evidence>
<evidence type="ECO:0000313" key="4">
    <source>
        <dbReference type="EMBL" id="TCV20454.1"/>
    </source>
</evidence>
<dbReference type="PANTHER" id="PTHR43685">
    <property type="entry name" value="GLYCOSYLTRANSFERASE"/>
    <property type="match status" value="1"/>
</dbReference>
<dbReference type="SUPFAM" id="SSF53448">
    <property type="entry name" value="Nucleotide-diphospho-sugar transferases"/>
    <property type="match status" value="1"/>
</dbReference>
<dbReference type="PANTHER" id="PTHR43685:SF3">
    <property type="entry name" value="SLR2126 PROTEIN"/>
    <property type="match status" value="1"/>
</dbReference>
<dbReference type="InterPro" id="IPR001173">
    <property type="entry name" value="Glyco_trans_2-like"/>
</dbReference>
<evidence type="ECO:0000259" key="3">
    <source>
        <dbReference type="Pfam" id="PF02709"/>
    </source>
</evidence>
<name>A0A4R3W1J9_9SPHI</name>
<organism evidence="4 5">
    <name type="scientific">Sphingobacterium alimentarium</name>
    <dbReference type="NCBI Taxonomy" id="797292"/>
    <lineage>
        <taxon>Bacteria</taxon>
        <taxon>Pseudomonadati</taxon>
        <taxon>Bacteroidota</taxon>
        <taxon>Sphingobacteriia</taxon>
        <taxon>Sphingobacteriales</taxon>
        <taxon>Sphingobacteriaceae</taxon>
        <taxon>Sphingobacterium</taxon>
    </lineage>
</organism>
<protein>
    <submittedName>
        <fullName evidence="4">Glycosyltransferase involved in cell wall biosynthesis</fullName>
    </submittedName>
</protein>
<reference evidence="4 5" key="1">
    <citation type="submission" date="2019-03" db="EMBL/GenBank/DDBJ databases">
        <title>Genomic Encyclopedia of Type Strains, Phase IV (KMG-IV): sequencing the most valuable type-strain genomes for metagenomic binning, comparative biology and taxonomic classification.</title>
        <authorList>
            <person name="Goeker M."/>
        </authorList>
    </citation>
    <scope>NUCLEOTIDE SEQUENCE [LARGE SCALE GENOMIC DNA]</scope>
    <source>
        <strain evidence="4 5">DSM 22362</strain>
    </source>
</reference>
<accession>A0A4R3W1J9</accession>
<dbReference type="OrthoDB" id="9801954at2"/>